<dbReference type="AlphaFoldDB" id="A0A1X3CN18"/>
<comment type="subcellular location">
    <subcellularLocation>
        <location evidence="2">Cell inner membrane</location>
        <topology evidence="2">Multi-pass membrane protein</topology>
    </subcellularLocation>
</comment>
<dbReference type="NCBIfam" id="TIGR00540">
    <property type="entry name" value="TPR_hemY_coli"/>
    <property type="match status" value="1"/>
</dbReference>
<reference evidence="13 14" key="1">
    <citation type="submission" date="2018-12" db="EMBL/GenBank/DDBJ databases">
        <authorList>
            <consortium name="Pathogen Informatics"/>
        </authorList>
    </citation>
    <scope>NUCLEOTIDE SEQUENCE [LARGE SCALE GENOMIC DNA]</scope>
    <source>
        <strain evidence="13 14">NCTC12227</strain>
    </source>
</reference>
<evidence type="ECO:0000256" key="7">
    <source>
        <dbReference type="ARBA" id="ARBA00022989"/>
    </source>
</evidence>
<dbReference type="OrthoDB" id="7053339at2"/>
<keyword evidence="7 11" id="KW-1133">Transmembrane helix</keyword>
<evidence type="ECO:0000256" key="4">
    <source>
        <dbReference type="ARBA" id="ARBA00022475"/>
    </source>
</evidence>
<feature type="compositionally biased region" description="Basic and acidic residues" evidence="10">
    <location>
        <begin position="377"/>
        <end position="390"/>
    </location>
</feature>
<dbReference type="GO" id="GO:0042168">
    <property type="term" value="P:heme metabolic process"/>
    <property type="evidence" value="ECO:0007669"/>
    <property type="project" value="InterPro"/>
</dbReference>
<evidence type="ECO:0000256" key="11">
    <source>
        <dbReference type="SAM" id="Phobius"/>
    </source>
</evidence>
<name>A0A1X3CN18_9NEIS</name>
<evidence type="ECO:0000259" key="12">
    <source>
        <dbReference type="Pfam" id="PF07219"/>
    </source>
</evidence>
<feature type="domain" description="HemY N-terminal" evidence="12">
    <location>
        <begin position="26"/>
        <end position="134"/>
    </location>
</feature>
<protein>
    <submittedName>
        <fullName evidence="13">HemY protein</fullName>
    </submittedName>
</protein>
<accession>A0A1X3CN18</accession>
<organism evidence="13 14">
    <name type="scientific">Neisseria animaloris</name>
    <dbReference type="NCBI Taxonomy" id="326522"/>
    <lineage>
        <taxon>Bacteria</taxon>
        <taxon>Pseudomonadati</taxon>
        <taxon>Pseudomonadota</taxon>
        <taxon>Betaproteobacteria</taxon>
        <taxon>Neisseriales</taxon>
        <taxon>Neisseriaceae</taxon>
        <taxon>Neisseria</taxon>
    </lineage>
</organism>
<evidence type="ECO:0000313" key="14">
    <source>
        <dbReference type="Proteomes" id="UP000268229"/>
    </source>
</evidence>
<sequence length="401" mass="44639">MRGLIWIIVLFAVAVGLAIAAGSYSGNVYVVVEQTMLRINLHAFILGLIALVVVLYLLVRLIAGILNVPGRMQRFGVARKGRQAATALNNAGLAFFEGKFQKAEQEAAKVLANKEAGDNRTLALMLGAHAADQMDDTALRDRYLQDIESLPAKQQLSRYLLLAESALTRRDYPAAENHLAAAAQINPSLTRLVRLQLRYAFDKGNALEVLDKADKLVKAGAISDYEAEQYQNWAYHRLLALASDHNGLKVCLKRIPEHLKTGELCIAIAEKYERLGLYGHAVKWVEKYYPHTQQAELLETFVQSVRFLNDKEQRKAIDLADGWLQAHPNNAKLLMYLGELAYGKQLWGKAQTYLEASLAIDPSMPARLALAKVFDETEQPEKAEQQRKLALESVSADDESL</sequence>
<evidence type="ECO:0000256" key="10">
    <source>
        <dbReference type="SAM" id="MobiDB-lite"/>
    </source>
</evidence>
<dbReference type="Pfam" id="PF07219">
    <property type="entry name" value="HemY_N"/>
    <property type="match status" value="1"/>
</dbReference>
<dbReference type="EMBL" id="LR134516">
    <property type="protein sequence ID" value="VEJ20783.1"/>
    <property type="molecule type" value="Genomic_DNA"/>
</dbReference>
<keyword evidence="8 11" id="KW-0472">Membrane</keyword>
<comment type="pathway">
    <text evidence="3">Porphyrin-containing compound metabolism; protoheme biosynthesis.</text>
</comment>
<dbReference type="GO" id="GO:0006779">
    <property type="term" value="P:porphyrin-containing compound biosynthetic process"/>
    <property type="evidence" value="ECO:0007669"/>
    <property type="project" value="UniProtKB-KW"/>
</dbReference>
<evidence type="ECO:0000256" key="1">
    <source>
        <dbReference type="ARBA" id="ARBA00002962"/>
    </source>
</evidence>
<dbReference type="UniPathway" id="UPA00252"/>
<evidence type="ECO:0000313" key="13">
    <source>
        <dbReference type="EMBL" id="VEJ20783.1"/>
    </source>
</evidence>
<feature type="region of interest" description="Disordered" evidence="10">
    <location>
        <begin position="377"/>
        <end position="401"/>
    </location>
</feature>
<keyword evidence="5" id="KW-0997">Cell inner membrane</keyword>
<dbReference type="InterPro" id="IPR010817">
    <property type="entry name" value="HemY_N"/>
</dbReference>
<evidence type="ECO:0000256" key="2">
    <source>
        <dbReference type="ARBA" id="ARBA00004429"/>
    </source>
</evidence>
<keyword evidence="14" id="KW-1185">Reference proteome</keyword>
<dbReference type="Proteomes" id="UP000268229">
    <property type="component" value="Chromosome"/>
</dbReference>
<evidence type="ECO:0000256" key="3">
    <source>
        <dbReference type="ARBA" id="ARBA00004744"/>
    </source>
</evidence>
<evidence type="ECO:0000256" key="6">
    <source>
        <dbReference type="ARBA" id="ARBA00022692"/>
    </source>
</evidence>
<dbReference type="Gene3D" id="1.25.40.10">
    <property type="entry name" value="Tetratricopeptide repeat domain"/>
    <property type="match status" value="1"/>
</dbReference>
<keyword evidence="9" id="KW-0627">Porphyrin biosynthesis</keyword>
<dbReference type="GO" id="GO:0005886">
    <property type="term" value="C:plasma membrane"/>
    <property type="evidence" value="ECO:0007669"/>
    <property type="project" value="UniProtKB-SubCell"/>
</dbReference>
<dbReference type="STRING" id="326522.BWD08_02220"/>
<dbReference type="SUPFAM" id="SSF48452">
    <property type="entry name" value="TPR-like"/>
    <property type="match status" value="1"/>
</dbReference>
<proteinExistence type="predicted"/>
<keyword evidence="4" id="KW-1003">Cell membrane</keyword>
<dbReference type="KEGG" id="nani:NCTC12227_00496"/>
<keyword evidence="6 11" id="KW-0812">Transmembrane</keyword>
<gene>
    <name evidence="13" type="ORF">NCTC12227_00496</name>
</gene>
<evidence type="ECO:0000256" key="8">
    <source>
        <dbReference type="ARBA" id="ARBA00023136"/>
    </source>
</evidence>
<comment type="function">
    <text evidence="1">Involved in a late step of protoheme IX synthesis.</text>
</comment>
<dbReference type="InterPro" id="IPR005254">
    <property type="entry name" value="Heme_biosyn_assoc_TPR_pro"/>
</dbReference>
<dbReference type="RefSeq" id="WP_085389505.1">
    <property type="nucleotide sequence ID" value="NZ_JBGNXI010000009.1"/>
</dbReference>
<feature type="transmembrane region" description="Helical" evidence="11">
    <location>
        <begin position="44"/>
        <end position="66"/>
    </location>
</feature>
<evidence type="ECO:0000256" key="9">
    <source>
        <dbReference type="ARBA" id="ARBA00023244"/>
    </source>
</evidence>
<evidence type="ECO:0000256" key="5">
    <source>
        <dbReference type="ARBA" id="ARBA00022519"/>
    </source>
</evidence>
<dbReference type="InterPro" id="IPR011990">
    <property type="entry name" value="TPR-like_helical_dom_sf"/>
</dbReference>